<dbReference type="InterPro" id="IPR015943">
    <property type="entry name" value="WD40/YVTN_repeat-like_dom_sf"/>
</dbReference>
<evidence type="ECO:0000259" key="5">
    <source>
        <dbReference type="Pfam" id="PF24883"/>
    </source>
</evidence>
<dbReference type="OrthoDB" id="538223at2759"/>
<feature type="repeat" description="WD" evidence="3">
    <location>
        <begin position="1486"/>
        <end position="1527"/>
    </location>
</feature>
<dbReference type="Pfam" id="PF00400">
    <property type="entry name" value="WD40"/>
    <property type="match status" value="12"/>
</dbReference>
<feature type="domain" description="Nephrocystin 3-like N-terminal" evidence="5">
    <location>
        <begin position="369"/>
        <end position="530"/>
    </location>
</feature>
<feature type="repeat" description="WD" evidence="3">
    <location>
        <begin position="1090"/>
        <end position="1131"/>
    </location>
</feature>
<feature type="repeat" description="WD" evidence="3">
    <location>
        <begin position="1137"/>
        <end position="1178"/>
    </location>
</feature>
<dbReference type="PRINTS" id="PR00320">
    <property type="entry name" value="GPROTEINBRPT"/>
</dbReference>
<feature type="repeat" description="WD" evidence="3">
    <location>
        <begin position="1407"/>
        <end position="1441"/>
    </location>
</feature>
<feature type="coiled-coil region" evidence="4">
    <location>
        <begin position="287"/>
        <end position="314"/>
    </location>
</feature>
<evidence type="ECO:0000256" key="4">
    <source>
        <dbReference type="SAM" id="Coils"/>
    </source>
</evidence>
<keyword evidence="2" id="KW-0677">Repeat</keyword>
<feature type="repeat" description="WD" evidence="3">
    <location>
        <begin position="1233"/>
        <end position="1264"/>
    </location>
</feature>
<feature type="repeat" description="WD" evidence="3">
    <location>
        <begin position="1003"/>
        <end position="1044"/>
    </location>
</feature>
<accession>A0A166GHA3</accession>
<dbReference type="Proteomes" id="UP000076532">
    <property type="component" value="Unassembled WGS sequence"/>
</dbReference>
<dbReference type="CDD" id="cd00200">
    <property type="entry name" value="WD40"/>
    <property type="match status" value="2"/>
</dbReference>
<keyword evidence="1 3" id="KW-0853">WD repeat</keyword>
<gene>
    <name evidence="6" type="ORF">FIBSPDRAFT_956776</name>
</gene>
<dbReference type="PROSITE" id="PS50082">
    <property type="entry name" value="WD_REPEATS_2"/>
    <property type="match status" value="11"/>
</dbReference>
<keyword evidence="4" id="KW-0175">Coiled coil</keyword>
<proteinExistence type="predicted"/>
<dbReference type="InterPro" id="IPR001680">
    <property type="entry name" value="WD40_rpt"/>
</dbReference>
<evidence type="ECO:0000313" key="6">
    <source>
        <dbReference type="EMBL" id="KZP17833.1"/>
    </source>
</evidence>
<dbReference type="InterPro" id="IPR027417">
    <property type="entry name" value="P-loop_NTPase"/>
</dbReference>
<protein>
    <submittedName>
        <fullName evidence="6">WD40 repeat-like protein</fullName>
    </submittedName>
</protein>
<dbReference type="SUPFAM" id="SSF50978">
    <property type="entry name" value="WD40 repeat-like"/>
    <property type="match status" value="2"/>
</dbReference>
<keyword evidence="7" id="KW-1185">Reference proteome</keyword>
<dbReference type="EMBL" id="KV417578">
    <property type="protein sequence ID" value="KZP17833.1"/>
    <property type="molecule type" value="Genomic_DNA"/>
</dbReference>
<dbReference type="Pfam" id="PF24883">
    <property type="entry name" value="NPHP3_N"/>
    <property type="match status" value="1"/>
</dbReference>
<evidence type="ECO:0000256" key="2">
    <source>
        <dbReference type="ARBA" id="ARBA00022737"/>
    </source>
</evidence>
<dbReference type="PROSITE" id="PS00678">
    <property type="entry name" value="WD_REPEATS_1"/>
    <property type="match status" value="7"/>
</dbReference>
<reference evidence="6 7" key="1">
    <citation type="journal article" date="2016" name="Mol. Biol. Evol.">
        <title>Comparative Genomics of Early-Diverging Mushroom-Forming Fungi Provides Insights into the Origins of Lignocellulose Decay Capabilities.</title>
        <authorList>
            <person name="Nagy L.G."/>
            <person name="Riley R."/>
            <person name="Tritt A."/>
            <person name="Adam C."/>
            <person name="Daum C."/>
            <person name="Floudas D."/>
            <person name="Sun H."/>
            <person name="Yadav J.S."/>
            <person name="Pangilinan J."/>
            <person name="Larsson K.H."/>
            <person name="Matsuura K."/>
            <person name="Barry K."/>
            <person name="Labutti K."/>
            <person name="Kuo R."/>
            <person name="Ohm R.A."/>
            <person name="Bhattacharya S.S."/>
            <person name="Shirouzu T."/>
            <person name="Yoshinaga Y."/>
            <person name="Martin F.M."/>
            <person name="Grigoriev I.V."/>
            <person name="Hibbett D.S."/>
        </authorList>
    </citation>
    <scope>NUCLEOTIDE SEQUENCE [LARGE SCALE GENOMIC DNA]</scope>
    <source>
        <strain evidence="6 7">CBS 109695</strain>
    </source>
</reference>
<feature type="repeat" description="WD" evidence="3">
    <location>
        <begin position="1443"/>
        <end position="1484"/>
    </location>
</feature>
<organism evidence="6 7">
    <name type="scientific">Athelia psychrophila</name>
    <dbReference type="NCBI Taxonomy" id="1759441"/>
    <lineage>
        <taxon>Eukaryota</taxon>
        <taxon>Fungi</taxon>
        <taxon>Dikarya</taxon>
        <taxon>Basidiomycota</taxon>
        <taxon>Agaricomycotina</taxon>
        <taxon>Agaricomycetes</taxon>
        <taxon>Agaricomycetidae</taxon>
        <taxon>Atheliales</taxon>
        <taxon>Atheliaceae</taxon>
        <taxon>Athelia</taxon>
    </lineage>
</organism>
<dbReference type="Gene3D" id="2.130.10.10">
    <property type="entry name" value="YVTN repeat-like/Quinoprotein amine dehydrogenase"/>
    <property type="match status" value="6"/>
</dbReference>
<dbReference type="SUPFAM" id="SSF52540">
    <property type="entry name" value="P-loop containing nucleoside triphosphate hydrolases"/>
    <property type="match status" value="1"/>
</dbReference>
<dbReference type="SMART" id="SM00320">
    <property type="entry name" value="WD40"/>
    <property type="match status" value="14"/>
</dbReference>
<feature type="repeat" description="WD" evidence="3">
    <location>
        <begin position="960"/>
        <end position="1001"/>
    </location>
</feature>
<evidence type="ECO:0000256" key="1">
    <source>
        <dbReference type="ARBA" id="ARBA00022574"/>
    </source>
</evidence>
<evidence type="ECO:0000256" key="3">
    <source>
        <dbReference type="PROSITE-ProRule" id="PRU00221"/>
    </source>
</evidence>
<dbReference type="InterPro" id="IPR056884">
    <property type="entry name" value="NPHP3-like_N"/>
</dbReference>
<name>A0A166GHA3_9AGAM</name>
<dbReference type="PANTHER" id="PTHR19848:SF8">
    <property type="entry name" value="F-BOX AND WD REPEAT DOMAIN CONTAINING 7"/>
    <property type="match status" value="1"/>
</dbReference>
<dbReference type="PANTHER" id="PTHR19848">
    <property type="entry name" value="WD40 REPEAT PROTEIN"/>
    <property type="match status" value="1"/>
</dbReference>
<dbReference type="InterPro" id="IPR019775">
    <property type="entry name" value="WD40_repeat_CS"/>
</dbReference>
<dbReference type="PROSITE" id="PS50294">
    <property type="entry name" value="WD_REPEATS_REGION"/>
    <property type="match status" value="10"/>
</dbReference>
<evidence type="ECO:0000313" key="7">
    <source>
        <dbReference type="Proteomes" id="UP000076532"/>
    </source>
</evidence>
<feature type="repeat" description="WD" evidence="3">
    <location>
        <begin position="1046"/>
        <end position="1088"/>
    </location>
</feature>
<dbReference type="Gene3D" id="3.40.50.300">
    <property type="entry name" value="P-loop containing nucleotide triphosphate hydrolases"/>
    <property type="match status" value="1"/>
</dbReference>
<sequence>MTPSGDSPVKVKITDFKCSKTQESKFPKKSFYIKITVEKETKGFKTSRVKGGESVLSWTDNYIFGDSGITGSSIICVEMFQCHRIREDERIGEFRGTIESLLGEGSSEVSRELRKDPNVPLPVSVTFSISNLSKDADVNRLRAEEALPQAHIGLSEMKGAPSAVEKTEALAGMAVQAADTARSFGDVWSSLIKTLTIVTEITDKLAEVHPYAQTACMILSVVPKVLIAQTKLDGAVCDLMEIIDDVHLFVQKAEALPRNELITDLRIMTVECAYLIRDYAETKNFLKRTLEHVLSSLESKILNYKTEFTKLREQFLGHVSLDTGTRLIRCESLLDDMHTCSVIDKLSYAPSATSKDKSCIPGTREAALDEIHQWINKPDGDDTPRLLVLTGVAGVGKSAIANSIALHYDGLKRLGSFVAFTRADQEKRHPGNLLSTVSRDIAELDASWRKALYKAVKEKRNQCLDSSPISQMEHLILGPAEALTFSGPIVIVIDALDESGDASQRRSLLRALGENAAKLPSNFRFLITARPESDIQKLSEKPPNIQQKTIATTDKATDADITKYITKALVEFTGDLEQHPKCSNGEGVKMLVRGSGHLFEWAATACRVIQNESDAFSAPELLLGMVAVGSDLDALYAKILRETYKEKAMPRFRQVLGGILAAKEPLPMASHSALLQPEGEKDDIVSRIVGSLGSLLHGVGQNEGPQVQIRARHTSFFDFLQDAERSKEFFVDTTTQDQNLVLGCLGVMKELRFNICGLETSHLRNANIPDLPTRVQTHITPHLLYACRFIGVHLQTTSYEKQVGRELKDFLHEHLLHWLEVLSLTKLVNTASRSLNSIIKWSQSHNTDLAAFAKDAKMFVNVFAPAISQSAPHIYLSALPFAPTLSLVSKQYLPKYPSTIHLKSGSVQRWPAALKTLEGHKGGVYAVAYSPDGTHIVSGSADNTIRIWDAETGEAVGEPLRGHTNEINCVAYSPNGRHIVSGSDDKTIRIWDAETGESVGEPLIGHTAAIWAIACSSNGAHIISGSADNTIRCWDAVTGKAVGEPLRGHTGIIYAVAYSLPDGRHIVSGSDDNTLRIWAAETGEAVGEPLSGHTGTINCVAYSPDSKHIISGSDDGTIRIWDAKTGEAVGKPIRRSAGENTHVVLSVACSPDGKHIVSGWADGIICIWDAETGEAIGEPFEGHTSAVRCVAYSPDGAGIVSCSDDGTVRVWNAEKSEAAGAQFTESTSEWNFVTYSPGGTCIVSASRSGMICVWDAETGSAVADSLKRNVGDREHHTMATTFSSDGMHVVSCDRGGDIQTWDSETGQPVRDTIKLEPSSDCSYAAYSSDVTRIAVQDSDEVIQVFDAETGKAMGTSFGKYANKNGVNCIAYSPEGTHIALGFWDRTVCVCDSETGKEVGSFNTGGWINSLAYSPDGKRLVAGCRDGRIHLWNTETHTAVGGPLKGHTDEVMTVAWSPDGKYIISGSEDQTIRVWNAETGEAVGGPLRGHGGSVTSIAYSPDGTRFASASNDKTIRFWDARRVTAVSESVGNEPAPTFSDRSVPENGWVSMSSSELLFWVPPYYRPGLVGPSNTVVIAAGGSVELDLTTVFVHGSQWQRCRAL</sequence>
<dbReference type="InterPro" id="IPR036322">
    <property type="entry name" value="WD40_repeat_dom_sf"/>
</dbReference>
<feature type="repeat" description="WD" evidence="3">
    <location>
        <begin position="917"/>
        <end position="958"/>
    </location>
</feature>
<dbReference type="InterPro" id="IPR020472">
    <property type="entry name" value="WD40_PAC1"/>
</dbReference>
<dbReference type="STRING" id="436010.A0A166GHA3"/>
<feature type="repeat" description="WD" evidence="3">
    <location>
        <begin position="1180"/>
        <end position="1221"/>
    </location>
</feature>